<keyword evidence="19" id="KW-0675">Receptor</keyword>
<keyword evidence="11 13" id="KW-0472">Membrane</keyword>
<dbReference type="GO" id="GO:0015344">
    <property type="term" value="F:siderophore uptake transmembrane transporter activity"/>
    <property type="evidence" value="ECO:0007669"/>
    <property type="project" value="TreeGrafter"/>
</dbReference>
<feature type="domain" description="AMIN" evidence="18">
    <location>
        <begin position="67"/>
        <end position="149"/>
    </location>
</feature>
<organism evidence="19 20">
    <name type="scientific">Iningainema tapete BLCC-T55</name>
    <dbReference type="NCBI Taxonomy" id="2748662"/>
    <lineage>
        <taxon>Bacteria</taxon>
        <taxon>Bacillati</taxon>
        <taxon>Cyanobacteriota</taxon>
        <taxon>Cyanophyceae</taxon>
        <taxon>Nostocales</taxon>
        <taxon>Scytonemataceae</taxon>
        <taxon>Iningainema tapete</taxon>
    </lineage>
</organism>
<evidence type="ECO:0000313" key="20">
    <source>
        <dbReference type="Proteomes" id="UP000629098"/>
    </source>
</evidence>
<comment type="subcellular location">
    <subcellularLocation>
        <location evidence="1 13">Cell outer membrane</location>
        <topology evidence="1 13">Multi-pass membrane protein</topology>
    </subcellularLocation>
</comment>
<dbReference type="PROSITE" id="PS52016">
    <property type="entry name" value="TONB_DEPENDENT_REC_3"/>
    <property type="match status" value="1"/>
</dbReference>
<dbReference type="Pfam" id="PF11741">
    <property type="entry name" value="AMIN"/>
    <property type="match status" value="1"/>
</dbReference>
<keyword evidence="20" id="KW-1185">Reference proteome</keyword>
<evidence type="ECO:0000256" key="10">
    <source>
        <dbReference type="ARBA" id="ARBA00023077"/>
    </source>
</evidence>
<protein>
    <submittedName>
        <fullName evidence="19">TonB-dependent siderophore receptor</fullName>
    </submittedName>
</protein>
<proteinExistence type="inferred from homology"/>
<keyword evidence="6 13" id="KW-0812">Transmembrane</keyword>
<accession>A0A8J7C4M8</accession>
<evidence type="ECO:0000256" key="8">
    <source>
        <dbReference type="ARBA" id="ARBA00023004"/>
    </source>
</evidence>
<dbReference type="InterPro" id="IPR037066">
    <property type="entry name" value="Plug_dom_sf"/>
</dbReference>
<evidence type="ECO:0000256" key="15">
    <source>
        <dbReference type="SAM" id="MobiDB-lite"/>
    </source>
</evidence>
<dbReference type="InterPro" id="IPR036942">
    <property type="entry name" value="Beta-barrel_TonB_sf"/>
</dbReference>
<dbReference type="InterPro" id="IPR012910">
    <property type="entry name" value="Plug_dom"/>
</dbReference>
<dbReference type="PANTHER" id="PTHR32552">
    <property type="entry name" value="FERRICHROME IRON RECEPTOR-RELATED"/>
    <property type="match status" value="1"/>
</dbReference>
<evidence type="ECO:0000256" key="5">
    <source>
        <dbReference type="ARBA" id="ARBA00022496"/>
    </source>
</evidence>
<dbReference type="Pfam" id="PF07715">
    <property type="entry name" value="Plug"/>
    <property type="match status" value="1"/>
</dbReference>
<dbReference type="NCBIfam" id="TIGR01783">
    <property type="entry name" value="TonB-siderophor"/>
    <property type="match status" value="1"/>
</dbReference>
<name>A0A8J7C4M8_9CYAN</name>
<dbReference type="Gene3D" id="2.40.170.20">
    <property type="entry name" value="TonB-dependent receptor, beta-barrel domain"/>
    <property type="match status" value="1"/>
</dbReference>
<comment type="caution">
    <text evidence="19">The sequence shown here is derived from an EMBL/GenBank/DDBJ whole genome shotgun (WGS) entry which is preliminary data.</text>
</comment>
<keyword evidence="10 14" id="KW-0798">TonB box</keyword>
<dbReference type="InterPro" id="IPR039426">
    <property type="entry name" value="TonB-dep_rcpt-like"/>
</dbReference>
<dbReference type="FunFam" id="2.40.170.20:FF:000005">
    <property type="entry name" value="TonB-dependent siderophore receptor"/>
    <property type="match status" value="1"/>
</dbReference>
<keyword evidence="5" id="KW-0410">Iron transport</keyword>
<evidence type="ECO:0000256" key="9">
    <source>
        <dbReference type="ARBA" id="ARBA00023065"/>
    </source>
</evidence>
<keyword evidence="7" id="KW-0732">Signal</keyword>
<keyword evidence="3 13" id="KW-0813">Transport</keyword>
<evidence type="ECO:0000259" key="17">
    <source>
        <dbReference type="Pfam" id="PF07715"/>
    </source>
</evidence>
<evidence type="ECO:0000256" key="1">
    <source>
        <dbReference type="ARBA" id="ARBA00004571"/>
    </source>
</evidence>
<dbReference type="FunFam" id="2.170.130.10:FF:000001">
    <property type="entry name" value="Catecholate siderophore TonB-dependent receptor"/>
    <property type="match status" value="1"/>
</dbReference>
<evidence type="ECO:0000256" key="12">
    <source>
        <dbReference type="ARBA" id="ARBA00023237"/>
    </source>
</evidence>
<dbReference type="InterPro" id="IPR021731">
    <property type="entry name" value="AMIN_dom"/>
</dbReference>
<dbReference type="Gene3D" id="2.170.130.10">
    <property type="entry name" value="TonB-dependent receptor, plug domain"/>
    <property type="match status" value="1"/>
</dbReference>
<evidence type="ECO:0000256" key="2">
    <source>
        <dbReference type="ARBA" id="ARBA00009810"/>
    </source>
</evidence>
<dbReference type="CDD" id="cd01347">
    <property type="entry name" value="ligand_gated_channel"/>
    <property type="match status" value="1"/>
</dbReference>
<reference evidence="19" key="1">
    <citation type="submission" date="2020-09" db="EMBL/GenBank/DDBJ databases">
        <title>Iningainema tapete sp. nov. (Scytonemataceae, Cyanobacteria) from greenhouses in central Florida (USA) produces two types of nodularin with biosynthetic potential for microcystin-LR and anabaenopeptins.</title>
        <authorList>
            <person name="Berthold D.E."/>
            <person name="Lefler F.W."/>
            <person name="Huang I.-S."/>
            <person name="Abdulla H."/>
            <person name="Zimba P.V."/>
            <person name="Laughinghouse H.D. IV."/>
        </authorList>
    </citation>
    <scope>NUCLEOTIDE SEQUENCE</scope>
    <source>
        <strain evidence="19">BLCCT55</strain>
    </source>
</reference>
<feature type="domain" description="TonB-dependent receptor-like beta-barrel" evidence="16">
    <location>
        <begin position="408"/>
        <end position="847"/>
    </location>
</feature>
<keyword evidence="4 13" id="KW-1134">Transmembrane beta strand</keyword>
<dbReference type="PANTHER" id="PTHR32552:SF68">
    <property type="entry name" value="FERRICHROME OUTER MEMBRANE TRANSPORTER_PHAGE RECEPTOR"/>
    <property type="match status" value="1"/>
</dbReference>
<feature type="compositionally biased region" description="Low complexity" evidence="15">
    <location>
        <begin position="183"/>
        <end position="196"/>
    </location>
</feature>
<evidence type="ECO:0000256" key="13">
    <source>
        <dbReference type="PROSITE-ProRule" id="PRU01360"/>
    </source>
</evidence>
<evidence type="ECO:0000259" key="18">
    <source>
        <dbReference type="Pfam" id="PF11741"/>
    </source>
</evidence>
<evidence type="ECO:0000313" key="19">
    <source>
        <dbReference type="EMBL" id="MBD2771749.1"/>
    </source>
</evidence>
<comment type="similarity">
    <text evidence="2 13 14">Belongs to the TonB-dependent receptor family.</text>
</comment>
<dbReference type="InterPro" id="IPR010105">
    <property type="entry name" value="TonB_sidphr_rcpt"/>
</dbReference>
<evidence type="ECO:0000256" key="6">
    <source>
        <dbReference type="ARBA" id="ARBA00022692"/>
    </source>
</evidence>
<dbReference type="GO" id="GO:0038023">
    <property type="term" value="F:signaling receptor activity"/>
    <property type="evidence" value="ECO:0007669"/>
    <property type="project" value="InterPro"/>
</dbReference>
<evidence type="ECO:0000259" key="16">
    <source>
        <dbReference type="Pfam" id="PF00593"/>
    </source>
</evidence>
<evidence type="ECO:0000256" key="3">
    <source>
        <dbReference type="ARBA" id="ARBA00022448"/>
    </source>
</evidence>
<gene>
    <name evidence="19" type="ORF">ICL16_06465</name>
</gene>
<dbReference type="InterPro" id="IPR000531">
    <property type="entry name" value="Beta-barrel_TonB"/>
</dbReference>
<keyword evidence="9" id="KW-0406">Ion transport</keyword>
<dbReference type="RefSeq" id="WP_190826036.1">
    <property type="nucleotide sequence ID" value="NZ_CAWPPI010000027.1"/>
</dbReference>
<evidence type="ECO:0000256" key="11">
    <source>
        <dbReference type="ARBA" id="ARBA00023136"/>
    </source>
</evidence>
<sequence length="878" mass="96578">MKGQLQKVLLLVGSVWVLSPNPVFGQEVRSLAPNKHIRRLSEIQRPIASARLLVQSPTPEIVSVTGVKANPTNKGVEIILQTAKGSQLQIANRSTGNSFIADITNAQLRLPSGNTFIFRSEQPIAGITEITVINSNANTIQVRVTGEATIPVVELFDSPDEGLIFSVASTAPAKPQPQPQTQPQPEQDQPESQTQPKPSASGDEPIELVVTGELDAYRVTNATTATKTDTPIRDIPASIQVIPRQVLEDQKAVNLIDAIRNVSGVSLGATGGLTSFPNQFTIRGFTTGSLNGSNYVNGLRLRGRLFSETANIEQVEVLKGPASVLYGQAEPGGIINTTTKQPLAAPYYAAELTVGSYDFYRPAIDISGPLNTDKTARYRLNAAYRTSGSFVDFVDAERIAIAPVFSFDLGKNTTLTLEADYQRSSIPDYDGLPAVGTVLPNPFGRVPKSRFIDDPKLENQRYNDTLVGYRLQHKFSDNWSVRNAFNAEIFDVDEDIISPALAADNRTVTRTAFRGTTDAQYYTLQTDLIGKVTTGSIKHDLLFGFDLFWASSETIRRTTTLPSLNLFNPIYERSPVQFITKSTDIFDRQNIIGVYAQNLISLTDNLKILLGGRFDWVDQSQDNRLRLTNTTVKQNDSAFSPRVGIIYQPIKPVSLYASYSRSFLPAGLFTINADNTPFKPTKGEQYEVGVKTEFLDGRLSATIAAYQITKQNIVVPDPTPGRSNLSIQIGEQQSKGIELDIVGQPIPGLNLIATYSYTDAEFTQDTRPNFQGNQPNNVPRHSASLWATYEIQSGGLKGLGFGGGLFFVGDRKGDLANTFTLPSYVRTDTTIFYRRNNWRVGLNFKNLFDLDYFESARDRNAVFYGEPFTVLGTFSVSF</sequence>
<evidence type="ECO:0000256" key="4">
    <source>
        <dbReference type="ARBA" id="ARBA00022452"/>
    </source>
</evidence>
<evidence type="ECO:0000256" key="14">
    <source>
        <dbReference type="RuleBase" id="RU003357"/>
    </source>
</evidence>
<dbReference type="EMBL" id="JACXAE010000027">
    <property type="protein sequence ID" value="MBD2771749.1"/>
    <property type="molecule type" value="Genomic_DNA"/>
</dbReference>
<dbReference type="GO" id="GO:0009279">
    <property type="term" value="C:cell outer membrane"/>
    <property type="evidence" value="ECO:0007669"/>
    <property type="project" value="UniProtKB-SubCell"/>
</dbReference>
<evidence type="ECO:0000256" key="7">
    <source>
        <dbReference type="ARBA" id="ARBA00022729"/>
    </source>
</evidence>
<dbReference type="SUPFAM" id="SSF56935">
    <property type="entry name" value="Porins"/>
    <property type="match status" value="1"/>
</dbReference>
<feature type="region of interest" description="Disordered" evidence="15">
    <location>
        <begin position="171"/>
        <end position="204"/>
    </location>
</feature>
<dbReference type="Pfam" id="PF00593">
    <property type="entry name" value="TonB_dep_Rec_b-barrel"/>
    <property type="match status" value="1"/>
</dbReference>
<keyword evidence="8" id="KW-0408">Iron</keyword>
<dbReference type="AlphaFoldDB" id="A0A8J7C4M8"/>
<feature type="domain" description="TonB-dependent receptor plug" evidence="17">
    <location>
        <begin position="232"/>
        <end position="334"/>
    </location>
</feature>
<keyword evidence="12 13" id="KW-0998">Cell outer membrane</keyword>
<dbReference type="Proteomes" id="UP000629098">
    <property type="component" value="Unassembled WGS sequence"/>
</dbReference>
<dbReference type="GO" id="GO:0015891">
    <property type="term" value="P:siderophore transport"/>
    <property type="evidence" value="ECO:0007669"/>
    <property type="project" value="InterPro"/>
</dbReference>